<reference evidence="9" key="2">
    <citation type="submission" date="2006-01" db="EMBL/GenBank/DDBJ databases">
        <authorList>
            <person name="Genoscope"/>
        </authorList>
    </citation>
    <scope>NUCLEOTIDE SEQUENCE</scope>
</reference>
<comment type="catalytic activity">
    <reaction evidence="1 7">
        <text>(8S)-3',8-cyclo-7,8-dihydroguanosine 5'-triphosphate = cyclic pyranopterin phosphate + diphosphate</text>
        <dbReference type="Rhea" id="RHEA:49580"/>
        <dbReference type="ChEBI" id="CHEBI:33019"/>
        <dbReference type="ChEBI" id="CHEBI:59648"/>
        <dbReference type="ChEBI" id="CHEBI:131766"/>
        <dbReference type="EC" id="4.6.1.17"/>
    </reaction>
</comment>
<comment type="similarity">
    <text evidence="7">Belongs to the MoaC family.</text>
</comment>
<feature type="domain" description="Molybdopterin cofactor biosynthesis C (MoaC)" evidence="8">
    <location>
        <begin position="32"/>
        <end position="166"/>
    </location>
</feature>
<feature type="binding site" evidence="7">
    <location>
        <begin position="92"/>
        <end position="94"/>
    </location>
    <ligand>
        <name>substrate</name>
    </ligand>
</feature>
<dbReference type="EMBL" id="CT573073">
    <property type="protein sequence ID" value="CAJ71648.1"/>
    <property type="molecule type" value="Genomic_DNA"/>
</dbReference>
<organism evidence="9">
    <name type="scientific">Kuenenia stuttgartiensis</name>
    <dbReference type="NCBI Taxonomy" id="174633"/>
    <lineage>
        <taxon>Bacteria</taxon>
        <taxon>Pseudomonadati</taxon>
        <taxon>Planctomycetota</taxon>
        <taxon>Candidatus Brocadiia</taxon>
        <taxon>Candidatus Brocadiales</taxon>
        <taxon>Candidatus Brocadiaceae</taxon>
        <taxon>Candidatus Kuenenia</taxon>
    </lineage>
</organism>
<dbReference type="GO" id="GO:0006777">
    <property type="term" value="P:Mo-molybdopterin cofactor biosynthetic process"/>
    <property type="evidence" value="ECO:0007669"/>
    <property type="project" value="UniProtKB-UniRule"/>
</dbReference>
<protein>
    <recommendedName>
        <fullName evidence="3 7">Cyclic pyranopterin monophosphate synthase</fullName>
        <ecNumber evidence="3 7">4.6.1.17</ecNumber>
    </recommendedName>
    <alternativeName>
        <fullName evidence="7">Molybdenum cofactor biosynthesis protein C</fullName>
    </alternativeName>
</protein>
<dbReference type="UniPathway" id="UPA00344"/>
<evidence type="ECO:0000256" key="6">
    <source>
        <dbReference type="ARBA" id="ARBA00055087"/>
    </source>
</evidence>
<gene>
    <name evidence="9" type="primary">MoaC</name>
    <name evidence="7" type="synonym">moaC</name>
    <name evidence="9" type="ORF">kustc0903</name>
</gene>
<dbReference type="InterPro" id="IPR023045">
    <property type="entry name" value="MoaC"/>
</dbReference>
<dbReference type="PANTHER" id="PTHR22960">
    <property type="entry name" value="MOLYBDOPTERIN COFACTOR SYNTHESIS PROTEIN A"/>
    <property type="match status" value="1"/>
</dbReference>
<dbReference type="InterPro" id="IPR036522">
    <property type="entry name" value="MoaC_sf"/>
</dbReference>
<evidence type="ECO:0000256" key="2">
    <source>
        <dbReference type="ARBA" id="ARBA00005046"/>
    </source>
</evidence>
<dbReference type="SUPFAM" id="SSF55040">
    <property type="entry name" value="Molybdenum cofactor biosynthesis protein C, MoaC"/>
    <property type="match status" value="1"/>
</dbReference>
<name>Q1PWP2_KUEST</name>
<sequence length="176" mass="19254">MTITTKYIVKSIPLNKTMTQLTHFDEQGASRMVDVGNKDDTNRTAIAHAKISTKPETFRLIMDKKMHKGDVLEVARIAGIMAAKQTSQLIPMCHPLNITSVKIDYKDNAADTIEVFAEVKVTGKTGVEMEAITAAAICAITIYDMCKSADKEMVISDIHLVKKSGGKSGTFTFGKQ</sequence>
<evidence type="ECO:0000313" key="9">
    <source>
        <dbReference type="EMBL" id="CAJ71648.1"/>
    </source>
</evidence>
<feature type="binding site" evidence="7">
    <location>
        <begin position="129"/>
        <end position="130"/>
    </location>
    <ligand>
        <name>substrate</name>
    </ligand>
</feature>
<dbReference type="EC" id="4.6.1.17" evidence="3 7"/>
<dbReference type="AlphaFoldDB" id="Q1PWP2"/>
<dbReference type="Gene3D" id="3.30.70.640">
    <property type="entry name" value="Molybdopterin cofactor biosynthesis C (MoaC) domain"/>
    <property type="match status" value="1"/>
</dbReference>
<dbReference type="NCBIfam" id="NF006870">
    <property type="entry name" value="PRK09364.1"/>
    <property type="match status" value="1"/>
</dbReference>
<evidence type="ECO:0000259" key="8">
    <source>
        <dbReference type="Pfam" id="PF01967"/>
    </source>
</evidence>
<comment type="pathway">
    <text evidence="2 7">Cofactor biosynthesis; molybdopterin biosynthesis.</text>
</comment>
<dbReference type="InterPro" id="IPR050105">
    <property type="entry name" value="MoCo_biosynth_MoaA/MoaC"/>
</dbReference>
<feature type="active site" evidence="7">
    <location>
        <position position="144"/>
    </location>
</feature>
<dbReference type="InterPro" id="IPR002820">
    <property type="entry name" value="Mopterin_CF_biosynth-C_dom"/>
</dbReference>
<reference evidence="9" key="1">
    <citation type="journal article" date="2006" name="Nature">
        <title>Deciphering the evolution and metabolism of an anammox bacterium from a community genome.</title>
        <authorList>
            <person name="Strous M."/>
            <person name="Pelletier E."/>
            <person name="Mangenot S."/>
            <person name="Rattei T."/>
            <person name="Lehner A."/>
            <person name="Taylor M.W."/>
            <person name="Horn M."/>
            <person name="Daims H."/>
            <person name="Bartol-Mavel D."/>
            <person name="Wincker P."/>
            <person name="Barbe V."/>
            <person name="Fonknechten N."/>
            <person name="Vallenet D."/>
            <person name="Segurens B."/>
            <person name="Schenowitz-Truong C."/>
            <person name="Medigue C."/>
            <person name="Collingro A."/>
            <person name="Snel B."/>
            <person name="Dutilh B.E."/>
            <person name="OpDenCamp H.J.M."/>
            <person name="vanDerDrift C."/>
            <person name="Cirpus I."/>
            <person name="vanDePas-Schoonen K.T."/>
            <person name="Harhangi H.R."/>
            <person name="vanNiftrik L."/>
            <person name="Schmid M."/>
            <person name="Keltjens J."/>
            <person name="vanDeVossenberg J."/>
            <person name="Kartal B."/>
            <person name="Meier H."/>
            <person name="Frishman D."/>
            <person name="Huynen M.A."/>
            <person name="Mewes H."/>
            <person name="Weissenbach J."/>
            <person name="Jetten M.S.M."/>
            <person name="Wagner M."/>
            <person name="LePaslier D."/>
        </authorList>
    </citation>
    <scope>NUCLEOTIDE SEQUENCE</scope>
</reference>
<accession>Q1PWP2</accession>
<evidence type="ECO:0000256" key="4">
    <source>
        <dbReference type="ARBA" id="ARBA00023150"/>
    </source>
</evidence>
<dbReference type="PANTHER" id="PTHR22960:SF29">
    <property type="entry name" value="CYCLIC PYRANOPTERIN MONOPHOSPHATE SYNTHASE"/>
    <property type="match status" value="1"/>
</dbReference>
<evidence type="ECO:0000256" key="5">
    <source>
        <dbReference type="ARBA" id="ARBA00023239"/>
    </source>
</evidence>
<comment type="subunit">
    <text evidence="7">Homohexamer; trimer of dimers.</text>
</comment>
<dbReference type="Pfam" id="PF01967">
    <property type="entry name" value="MoaC"/>
    <property type="match status" value="1"/>
</dbReference>
<dbReference type="NCBIfam" id="TIGR00581">
    <property type="entry name" value="moaC"/>
    <property type="match status" value="1"/>
</dbReference>
<dbReference type="InterPro" id="IPR047594">
    <property type="entry name" value="MoaC_bact/euk"/>
</dbReference>
<comment type="function">
    <text evidence="6 7">Catalyzes the conversion of (8S)-3',8-cyclo-7,8-dihydroguanosine 5'-triphosphate to cyclic pyranopterin monophosphate (cPMP).</text>
</comment>
<proteinExistence type="inferred from homology"/>
<keyword evidence="4 7" id="KW-0501">Molybdenum cofactor biosynthesis</keyword>
<dbReference type="HAMAP" id="MF_01224_B">
    <property type="entry name" value="MoaC_B"/>
    <property type="match status" value="1"/>
</dbReference>
<dbReference type="GO" id="GO:0061799">
    <property type="term" value="F:cyclic pyranopterin monophosphate synthase activity"/>
    <property type="evidence" value="ECO:0007669"/>
    <property type="project" value="UniProtKB-UniRule"/>
</dbReference>
<evidence type="ECO:0000256" key="3">
    <source>
        <dbReference type="ARBA" id="ARBA00012575"/>
    </source>
</evidence>
<evidence type="ECO:0000256" key="1">
    <source>
        <dbReference type="ARBA" id="ARBA00001637"/>
    </source>
</evidence>
<keyword evidence="5 7" id="KW-0456">Lyase</keyword>
<evidence type="ECO:0000256" key="7">
    <source>
        <dbReference type="HAMAP-Rule" id="MF_01224"/>
    </source>
</evidence>
<dbReference type="CDD" id="cd01420">
    <property type="entry name" value="MoaC_PE"/>
    <property type="match status" value="1"/>
</dbReference>